<evidence type="ECO:0000313" key="2">
    <source>
        <dbReference type="Proteomes" id="UP000269998"/>
    </source>
</evidence>
<name>A0A3S4BBZ5_9MYCO</name>
<accession>A0A3S4BBZ5</accession>
<keyword evidence="2" id="KW-1185">Reference proteome</keyword>
<dbReference type="AlphaFoldDB" id="A0A3S4BBZ5"/>
<dbReference type="KEGG" id="mbai:MB901379_00079"/>
<dbReference type="Proteomes" id="UP000269998">
    <property type="component" value="Chromosome"/>
</dbReference>
<sequence>MLADDSDGGVDVLDGERDAVHAQPVWLDGGGFDRVWVHVLEQFDAAVPVGGLKQGSMSRTAMPTLSSRLGTT</sequence>
<reference evidence="2" key="1">
    <citation type="submission" date="2018-02" db="EMBL/GenBank/DDBJ databases">
        <authorList>
            <person name="Seth-Smith MB H."/>
            <person name="Seth-Smith H."/>
        </authorList>
    </citation>
    <scope>NUCLEOTIDE SEQUENCE [LARGE SCALE GENOMIC DNA]</scope>
</reference>
<evidence type="ECO:0000313" key="1">
    <source>
        <dbReference type="EMBL" id="VDM86560.1"/>
    </source>
</evidence>
<dbReference type="EMBL" id="LR130759">
    <property type="protein sequence ID" value="VDM86560.1"/>
    <property type="molecule type" value="Genomic_DNA"/>
</dbReference>
<gene>
    <name evidence="1" type="ORF">MB901379_00079</name>
</gene>
<organism evidence="1 2">
    <name type="scientific">Mycobacterium basiliense</name>
    <dbReference type="NCBI Taxonomy" id="2094119"/>
    <lineage>
        <taxon>Bacteria</taxon>
        <taxon>Bacillati</taxon>
        <taxon>Actinomycetota</taxon>
        <taxon>Actinomycetes</taxon>
        <taxon>Mycobacteriales</taxon>
        <taxon>Mycobacteriaceae</taxon>
        <taxon>Mycobacterium</taxon>
    </lineage>
</organism>
<proteinExistence type="predicted"/>
<protein>
    <submittedName>
        <fullName evidence="1">Uncharacterized protein</fullName>
    </submittedName>
</protein>